<gene>
    <name evidence="1" type="ORF">ZNDK_0302</name>
</gene>
<accession>A0A6L2R4Q2</accession>
<sequence>MALKLANTVFDYLKGHSGEKFTARQIAEWIFATYPEECQAKKQNSQSVSTDAELITQLVSEIGAHQTRTQKRYPELKITEGRPRKYYYSEKSDSEEVEAAEGTPSKPAEGYGEYFLYPLLSQFLRNEYGIYSKRIDEKCSSNKQGPKGNHWLHPDVVGMEVLGEDWLQEVRDCVNKYSDKRMKLWSFEVKKLINRSNVRDCYLQAVSNSSWANFGYLVAAEIKVDQYTDKELQMLSAAHGIGVIRLDVNNPADSQVLIPARDRDDIDWDMINRLAKENKDFLEYVKLVKQFYQTGEARVKDWDVPDVAD</sequence>
<organism evidence="1 2">
    <name type="scientific">Candidatus Desulfovibrio kirbyi</name>
    <dbReference type="NCBI Taxonomy" id="2696086"/>
    <lineage>
        <taxon>Bacteria</taxon>
        <taxon>Pseudomonadati</taxon>
        <taxon>Thermodesulfobacteriota</taxon>
        <taxon>Desulfovibrionia</taxon>
        <taxon>Desulfovibrionales</taxon>
        <taxon>Desulfovibrionaceae</taxon>
        <taxon>Desulfovibrio</taxon>
    </lineage>
</organism>
<reference evidence="1 2" key="1">
    <citation type="journal article" date="2020" name="ISME J.">
        <title>Parallel Reductive Genome Evolution in Desulfovibrio Ectosymbionts Independently Acquired by Trichonympha Protists in the Termite Gut.</title>
        <authorList>
            <person name="Takeuchi M."/>
            <person name="Kuwahara H."/>
            <person name="Murakami T."/>
            <person name="Takahashi K."/>
            <person name="Kajitani R."/>
            <person name="Toyoda A."/>
            <person name="Itoh T."/>
            <person name="Ohkuma M."/>
            <person name="Hongoh Y."/>
        </authorList>
    </citation>
    <scope>NUCLEOTIDE SEQUENCE [LARGE SCALE GENOMIC DNA]</scope>
    <source>
        <strain evidence="1">ZnDsv-02</strain>
    </source>
</reference>
<dbReference type="EMBL" id="BLLL01000002">
    <property type="protein sequence ID" value="GFH62531.1"/>
    <property type="molecule type" value="Genomic_DNA"/>
</dbReference>
<proteinExistence type="predicted"/>
<dbReference type="Proteomes" id="UP000505077">
    <property type="component" value="Unassembled WGS sequence"/>
</dbReference>
<dbReference type="AlphaFoldDB" id="A0A6L2R4Q2"/>
<comment type="caution">
    <text evidence="1">The sequence shown here is derived from an EMBL/GenBank/DDBJ whole genome shotgun (WGS) entry which is preliminary data.</text>
</comment>
<evidence type="ECO:0000313" key="1">
    <source>
        <dbReference type="EMBL" id="GFH62531.1"/>
    </source>
</evidence>
<protein>
    <submittedName>
        <fullName evidence="1">HrgA protein</fullName>
    </submittedName>
</protein>
<name>A0A6L2R4Q2_9BACT</name>
<evidence type="ECO:0000313" key="2">
    <source>
        <dbReference type="Proteomes" id="UP000505077"/>
    </source>
</evidence>